<comment type="caution">
    <text evidence="2">The sequence shown here is derived from an EMBL/GenBank/DDBJ whole genome shotgun (WGS) entry which is preliminary data.</text>
</comment>
<evidence type="ECO:0000256" key="1">
    <source>
        <dbReference type="SAM" id="MobiDB-lite"/>
    </source>
</evidence>
<gene>
    <name evidence="2" type="ORF">AMECASPLE_038959</name>
</gene>
<feature type="compositionally biased region" description="Acidic residues" evidence="1">
    <location>
        <begin position="43"/>
        <end position="58"/>
    </location>
</feature>
<feature type="region of interest" description="Disordered" evidence="1">
    <location>
        <begin position="33"/>
        <end position="60"/>
    </location>
</feature>
<keyword evidence="3" id="KW-1185">Reference proteome</keyword>
<protein>
    <submittedName>
        <fullName evidence="2">Uncharacterized protein</fullName>
    </submittedName>
</protein>
<evidence type="ECO:0000313" key="2">
    <source>
        <dbReference type="EMBL" id="MEQ2309464.1"/>
    </source>
</evidence>
<organism evidence="2 3">
    <name type="scientific">Ameca splendens</name>
    <dbReference type="NCBI Taxonomy" id="208324"/>
    <lineage>
        <taxon>Eukaryota</taxon>
        <taxon>Metazoa</taxon>
        <taxon>Chordata</taxon>
        <taxon>Craniata</taxon>
        <taxon>Vertebrata</taxon>
        <taxon>Euteleostomi</taxon>
        <taxon>Actinopterygii</taxon>
        <taxon>Neopterygii</taxon>
        <taxon>Teleostei</taxon>
        <taxon>Neoteleostei</taxon>
        <taxon>Acanthomorphata</taxon>
        <taxon>Ovalentaria</taxon>
        <taxon>Atherinomorphae</taxon>
        <taxon>Cyprinodontiformes</taxon>
        <taxon>Goodeidae</taxon>
        <taxon>Ameca</taxon>
    </lineage>
</organism>
<evidence type="ECO:0000313" key="3">
    <source>
        <dbReference type="Proteomes" id="UP001469553"/>
    </source>
</evidence>
<name>A0ABV0ZT92_9TELE</name>
<dbReference type="EMBL" id="JAHRIP010073439">
    <property type="protein sequence ID" value="MEQ2309464.1"/>
    <property type="molecule type" value="Genomic_DNA"/>
</dbReference>
<dbReference type="Proteomes" id="UP001469553">
    <property type="component" value="Unassembled WGS sequence"/>
</dbReference>
<proteinExistence type="predicted"/>
<accession>A0ABV0ZT92</accession>
<reference evidence="2 3" key="1">
    <citation type="submission" date="2021-06" db="EMBL/GenBank/DDBJ databases">
        <authorList>
            <person name="Palmer J.M."/>
        </authorList>
    </citation>
    <scope>NUCLEOTIDE SEQUENCE [LARGE SCALE GENOMIC DNA]</scope>
    <source>
        <strain evidence="2 3">AS_MEX2019</strain>
        <tissue evidence="2">Muscle</tissue>
    </source>
</reference>
<sequence length="72" mass="8151">MILSRYFKSVPSNPHYYFYFPLPCKKQVDSEDDMTERRCSEELVSDAEPTSEDGEDSLGETLTKVAQGVLGI</sequence>